<comment type="caution">
    <text evidence="1">The sequence shown here is derived from an EMBL/GenBank/DDBJ whole genome shotgun (WGS) entry which is preliminary data.</text>
</comment>
<dbReference type="Pfam" id="PF09963">
    <property type="entry name" value="DUF2197"/>
    <property type="match status" value="1"/>
</dbReference>
<proteinExistence type="predicted"/>
<protein>
    <submittedName>
        <fullName evidence="1">DUF2197 domain-containing protein</fullName>
    </submittedName>
</protein>
<reference evidence="1 2" key="1">
    <citation type="submission" date="2020-07" db="EMBL/GenBank/DDBJ databases">
        <authorList>
            <person name="Feng H."/>
        </authorList>
    </citation>
    <scope>NUCLEOTIDE SEQUENCE [LARGE SCALE GENOMIC DNA]</scope>
    <source>
        <strain evidence="2">s-11</strain>
    </source>
</reference>
<accession>A0A7W1X9L1</accession>
<evidence type="ECO:0000313" key="2">
    <source>
        <dbReference type="Proteomes" id="UP000530514"/>
    </source>
</evidence>
<dbReference type="EMBL" id="JACEIP010000007">
    <property type="protein sequence ID" value="MBA4542572.1"/>
    <property type="molecule type" value="Genomic_DNA"/>
</dbReference>
<dbReference type="InterPro" id="IPR019241">
    <property type="entry name" value="DUF2197"/>
</dbReference>
<name>A0A7W1X9L1_9BACL</name>
<dbReference type="Proteomes" id="UP000530514">
    <property type="component" value="Unassembled WGS sequence"/>
</dbReference>
<dbReference type="RefSeq" id="WP_081943748.1">
    <property type="nucleotide sequence ID" value="NZ_JACEIP010000007.1"/>
</dbReference>
<sequence>MRVICILCEQSFKPDKWTEKKIKKHPHLIQICPDCHERIKQKTLERQEKKMNINQ</sequence>
<dbReference type="OrthoDB" id="2989868at2"/>
<evidence type="ECO:0000313" key="1">
    <source>
        <dbReference type="EMBL" id="MBA4542572.1"/>
    </source>
</evidence>
<keyword evidence="2" id="KW-1185">Reference proteome</keyword>
<organism evidence="1 2">
    <name type="scientific">Thermoactinomyces daqus</name>
    <dbReference type="NCBI Taxonomy" id="1329516"/>
    <lineage>
        <taxon>Bacteria</taxon>
        <taxon>Bacillati</taxon>
        <taxon>Bacillota</taxon>
        <taxon>Bacilli</taxon>
        <taxon>Bacillales</taxon>
        <taxon>Thermoactinomycetaceae</taxon>
        <taxon>Thermoactinomyces</taxon>
    </lineage>
</organism>
<gene>
    <name evidence="1" type="ORF">H1164_06590</name>
</gene>
<dbReference type="AlphaFoldDB" id="A0A7W1X9L1"/>